<sequence length="96" mass="11049">MNLRRGYESDAQKYHPRLRGEVFPDECAVDPASGMKNYIAHEGQGYNTSANYIRQTLKMCIARGRSSQRRDCEDYYEALRLFGSALHTLEDFLAHS</sequence>
<dbReference type="Proteomes" id="UP000027222">
    <property type="component" value="Unassembled WGS sequence"/>
</dbReference>
<dbReference type="OrthoDB" id="2506204at2759"/>
<dbReference type="InterPro" id="IPR052577">
    <property type="entry name" value="VWA7"/>
</dbReference>
<evidence type="ECO:0000313" key="2">
    <source>
        <dbReference type="Proteomes" id="UP000027222"/>
    </source>
</evidence>
<name>A0A067SZX7_GALM3</name>
<dbReference type="EMBL" id="KL142389">
    <property type="protein sequence ID" value="KDR72328.1"/>
    <property type="molecule type" value="Genomic_DNA"/>
</dbReference>
<keyword evidence="2" id="KW-1185">Reference proteome</keyword>
<accession>A0A067SZX7</accession>
<feature type="non-terminal residue" evidence="1">
    <location>
        <position position="96"/>
    </location>
</feature>
<gene>
    <name evidence="1" type="ORF">GALMADRAFT_74171</name>
</gene>
<dbReference type="InterPro" id="IPR010816">
    <property type="entry name" value="Het-C"/>
</dbReference>
<proteinExistence type="predicted"/>
<dbReference type="Pfam" id="PF07217">
    <property type="entry name" value="Het-C"/>
    <property type="match status" value="1"/>
</dbReference>
<dbReference type="PANTHER" id="PTHR14905:SF7">
    <property type="entry name" value="VON WILLEBRAND FACTOR A DOMAIN-CONTAINING PROTEIN 7"/>
    <property type="match status" value="1"/>
</dbReference>
<reference evidence="2" key="1">
    <citation type="journal article" date="2014" name="Proc. Natl. Acad. Sci. U.S.A.">
        <title>Extensive sampling of basidiomycete genomes demonstrates inadequacy of the white-rot/brown-rot paradigm for wood decay fungi.</title>
        <authorList>
            <person name="Riley R."/>
            <person name="Salamov A.A."/>
            <person name="Brown D.W."/>
            <person name="Nagy L.G."/>
            <person name="Floudas D."/>
            <person name="Held B.W."/>
            <person name="Levasseur A."/>
            <person name="Lombard V."/>
            <person name="Morin E."/>
            <person name="Otillar R."/>
            <person name="Lindquist E.A."/>
            <person name="Sun H."/>
            <person name="LaButti K.M."/>
            <person name="Schmutz J."/>
            <person name="Jabbour D."/>
            <person name="Luo H."/>
            <person name="Baker S.E."/>
            <person name="Pisabarro A.G."/>
            <person name="Walton J.D."/>
            <person name="Blanchette R.A."/>
            <person name="Henrissat B."/>
            <person name="Martin F."/>
            <person name="Cullen D."/>
            <person name="Hibbett D.S."/>
            <person name="Grigoriev I.V."/>
        </authorList>
    </citation>
    <scope>NUCLEOTIDE SEQUENCE [LARGE SCALE GENOMIC DNA]</scope>
    <source>
        <strain evidence="2">CBS 339.88</strain>
    </source>
</reference>
<organism evidence="1 2">
    <name type="scientific">Galerina marginata (strain CBS 339.88)</name>
    <dbReference type="NCBI Taxonomy" id="685588"/>
    <lineage>
        <taxon>Eukaryota</taxon>
        <taxon>Fungi</taxon>
        <taxon>Dikarya</taxon>
        <taxon>Basidiomycota</taxon>
        <taxon>Agaricomycotina</taxon>
        <taxon>Agaricomycetes</taxon>
        <taxon>Agaricomycetidae</taxon>
        <taxon>Agaricales</taxon>
        <taxon>Agaricineae</taxon>
        <taxon>Strophariaceae</taxon>
        <taxon>Galerina</taxon>
    </lineage>
</organism>
<dbReference type="AlphaFoldDB" id="A0A067SZX7"/>
<evidence type="ECO:0000313" key="1">
    <source>
        <dbReference type="EMBL" id="KDR72328.1"/>
    </source>
</evidence>
<dbReference type="HOGENOM" id="CLU_2378429_0_0_1"/>
<protein>
    <submittedName>
        <fullName evidence="1">Uncharacterized protein</fullName>
    </submittedName>
</protein>
<dbReference type="PANTHER" id="PTHR14905">
    <property type="entry name" value="NG37"/>
    <property type="match status" value="1"/>
</dbReference>